<sequence>MGVSESFTIPKQAGESVRASGGGKVSDGGNDHEEKPKSNDLKDNVALTSRGKEKMAEEREKAVREVEETLKPQKNIFPLWSMERILNEAIDNPKIYWLEPVGSFELENSLDSQLDLPTTLKAFQFRSFDKIVNASIPDHDIDQVLFWFYLKHMKPQYKTWTLKNITAVKVFGPIETEIFINARFKVARWVAISMLHIALVDLPCLNPFDWILGGIYC</sequence>
<protein>
    <submittedName>
        <fullName evidence="2">Uncharacterized protein</fullName>
    </submittedName>
</protein>
<keyword evidence="3" id="KW-1185">Reference proteome</keyword>
<feature type="compositionally biased region" description="Basic and acidic residues" evidence="1">
    <location>
        <begin position="29"/>
        <end position="43"/>
    </location>
</feature>
<dbReference type="Proteomes" id="UP001177003">
    <property type="component" value="Chromosome 0"/>
</dbReference>
<accession>A0AA35UV41</accession>
<organism evidence="2 3">
    <name type="scientific">Lactuca saligna</name>
    <name type="common">Willowleaf lettuce</name>
    <dbReference type="NCBI Taxonomy" id="75948"/>
    <lineage>
        <taxon>Eukaryota</taxon>
        <taxon>Viridiplantae</taxon>
        <taxon>Streptophyta</taxon>
        <taxon>Embryophyta</taxon>
        <taxon>Tracheophyta</taxon>
        <taxon>Spermatophyta</taxon>
        <taxon>Magnoliopsida</taxon>
        <taxon>eudicotyledons</taxon>
        <taxon>Gunneridae</taxon>
        <taxon>Pentapetalae</taxon>
        <taxon>asterids</taxon>
        <taxon>campanulids</taxon>
        <taxon>Asterales</taxon>
        <taxon>Asteraceae</taxon>
        <taxon>Cichorioideae</taxon>
        <taxon>Cichorieae</taxon>
        <taxon>Lactucinae</taxon>
        <taxon>Lactuca</taxon>
    </lineage>
</organism>
<evidence type="ECO:0000313" key="3">
    <source>
        <dbReference type="Proteomes" id="UP001177003"/>
    </source>
</evidence>
<evidence type="ECO:0000256" key="1">
    <source>
        <dbReference type="SAM" id="MobiDB-lite"/>
    </source>
</evidence>
<dbReference type="EMBL" id="OX465086">
    <property type="protein sequence ID" value="CAI9264994.1"/>
    <property type="molecule type" value="Genomic_DNA"/>
</dbReference>
<reference evidence="2" key="1">
    <citation type="submission" date="2023-04" db="EMBL/GenBank/DDBJ databases">
        <authorList>
            <person name="Vijverberg K."/>
            <person name="Xiong W."/>
            <person name="Schranz E."/>
        </authorList>
    </citation>
    <scope>NUCLEOTIDE SEQUENCE</scope>
</reference>
<gene>
    <name evidence="2" type="ORF">LSALG_LOCUS5622</name>
</gene>
<evidence type="ECO:0000313" key="2">
    <source>
        <dbReference type="EMBL" id="CAI9264994.1"/>
    </source>
</evidence>
<proteinExistence type="predicted"/>
<dbReference type="AlphaFoldDB" id="A0AA35UV41"/>
<feature type="region of interest" description="Disordered" evidence="1">
    <location>
        <begin position="1"/>
        <end position="56"/>
    </location>
</feature>
<name>A0AA35UV41_LACSI</name>